<dbReference type="STRING" id="1121324.CLIT_4c01210"/>
<dbReference type="PANTHER" id="PTHR30425:SF1">
    <property type="entry name" value="PHOSPHATE TRANSPORT SYSTEM PERMEASE PROTEIN PSTC"/>
    <property type="match status" value="1"/>
</dbReference>
<keyword evidence="4 10" id="KW-1003">Cell membrane</keyword>
<evidence type="ECO:0000256" key="7">
    <source>
        <dbReference type="ARBA" id="ARBA00022989"/>
    </source>
</evidence>
<keyword evidence="8 9" id="KW-0472">Membrane</keyword>
<keyword evidence="7 9" id="KW-1133">Transmembrane helix</keyword>
<name>A0A069RGX3_PEPLI</name>
<feature type="transmembrane region" description="Helical" evidence="9">
    <location>
        <begin position="62"/>
        <end position="94"/>
    </location>
</feature>
<keyword evidence="5 10" id="KW-0592">Phosphate transport</keyword>
<dbReference type="RefSeq" id="WP_038262042.1">
    <property type="nucleotide sequence ID" value="NZ_FSRH01000009.1"/>
</dbReference>
<feature type="transmembrane region" description="Helical" evidence="9">
    <location>
        <begin position="142"/>
        <end position="161"/>
    </location>
</feature>
<evidence type="ECO:0000256" key="6">
    <source>
        <dbReference type="ARBA" id="ARBA00022692"/>
    </source>
</evidence>
<dbReference type="Proteomes" id="UP000027946">
    <property type="component" value="Unassembled WGS sequence"/>
</dbReference>
<evidence type="ECO:0000256" key="10">
    <source>
        <dbReference type="RuleBase" id="RU363054"/>
    </source>
</evidence>
<dbReference type="PROSITE" id="PS50928">
    <property type="entry name" value="ABC_TM1"/>
    <property type="match status" value="1"/>
</dbReference>
<feature type="transmembrane region" description="Helical" evidence="9">
    <location>
        <begin position="198"/>
        <end position="221"/>
    </location>
</feature>
<keyword evidence="13" id="KW-1185">Reference proteome</keyword>
<evidence type="ECO:0000256" key="2">
    <source>
        <dbReference type="ARBA" id="ARBA00007069"/>
    </source>
</evidence>
<evidence type="ECO:0000256" key="9">
    <source>
        <dbReference type="RuleBase" id="RU363032"/>
    </source>
</evidence>
<comment type="subcellular location">
    <subcellularLocation>
        <location evidence="1 9">Cell membrane</location>
        <topology evidence="1 9">Multi-pass membrane protein</topology>
    </subcellularLocation>
</comment>
<dbReference type="InterPro" id="IPR000515">
    <property type="entry name" value="MetI-like"/>
</dbReference>
<evidence type="ECO:0000256" key="1">
    <source>
        <dbReference type="ARBA" id="ARBA00004651"/>
    </source>
</evidence>
<dbReference type="NCBIfam" id="TIGR02138">
    <property type="entry name" value="phosphate_pstC"/>
    <property type="match status" value="1"/>
</dbReference>
<dbReference type="eggNOG" id="COG0573">
    <property type="taxonomic scope" value="Bacteria"/>
</dbReference>
<feature type="transmembrane region" description="Helical" evidence="9">
    <location>
        <begin position="106"/>
        <end position="130"/>
    </location>
</feature>
<comment type="similarity">
    <text evidence="2 10">Belongs to the binding-protein-dependent transport system permease family. CysTW subfamily.</text>
</comment>
<dbReference type="SUPFAM" id="SSF161098">
    <property type="entry name" value="MetI-like"/>
    <property type="match status" value="1"/>
</dbReference>
<sequence length="285" mass="30542">MNGERLFSGIVRLLTLLAVSILGFIIVFIALESMPAIKYAGLKGMFGFERWNPVGSPPVISILPMIVATVYVSLLAVAIALPVGVGSAVFLSCIAPDWLRKMLRPFIDIMAGIPSVVYGFIGLIVVVGSIEDYTELSSGESVLAGGIILAIMTLPYIVSTCDESMVAVIRQYEKASKVLGVSRGHMISHLVLPGSKRAILAGTVLSFARASGETMAVMMVIGNSPIFPRLMGKSQTIPSLIALEMGGAQIDSIHYHALFAAGLVLMIIRFVINMAFYYIKKGMQI</sequence>
<dbReference type="GO" id="GO:0005886">
    <property type="term" value="C:plasma membrane"/>
    <property type="evidence" value="ECO:0007669"/>
    <property type="project" value="UniProtKB-SubCell"/>
</dbReference>
<evidence type="ECO:0000256" key="4">
    <source>
        <dbReference type="ARBA" id="ARBA00022475"/>
    </source>
</evidence>
<evidence type="ECO:0000256" key="8">
    <source>
        <dbReference type="ARBA" id="ARBA00023136"/>
    </source>
</evidence>
<reference evidence="12 13" key="1">
    <citation type="submission" date="2014-03" db="EMBL/GenBank/DDBJ databases">
        <title>Genome sequence of Clostridium litorale W6, DSM 5388.</title>
        <authorList>
            <person name="Poehlein A."/>
            <person name="Jagirdar A."/>
            <person name="Khonsari B."/>
            <person name="Chibani C.M."/>
            <person name="Gutierrez Gutierrez D.A."/>
            <person name="Davydova E."/>
            <person name="Alghaithi H.S."/>
            <person name="Nair K.P."/>
            <person name="Dhamotharan K."/>
            <person name="Chandran L."/>
            <person name="G W."/>
            <person name="Daniel R."/>
        </authorList>
    </citation>
    <scope>NUCLEOTIDE SEQUENCE [LARGE SCALE GENOMIC DNA]</scope>
    <source>
        <strain evidence="12 13">W6</strain>
    </source>
</reference>
<dbReference type="CDD" id="cd06261">
    <property type="entry name" value="TM_PBP2"/>
    <property type="match status" value="1"/>
</dbReference>
<dbReference type="Gene3D" id="1.10.3720.10">
    <property type="entry name" value="MetI-like"/>
    <property type="match status" value="1"/>
</dbReference>
<dbReference type="InterPro" id="IPR035906">
    <property type="entry name" value="MetI-like_sf"/>
</dbReference>
<organism evidence="12 13">
    <name type="scientific">Peptoclostridium litorale DSM 5388</name>
    <dbReference type="NCBI Taxonomy" id="1121324"/>
    <lineage>
        <taxon>Bacteria</taxon>
        <taxon>Bacillati</taxon>
        <taxon>Bacillota</taxon>
        <taxon>Clostridia</taxon>
        <taxon>Peptostreptococcales</taxon>
        <taxon>Peptoclostridiaceae</taxon>
        <taxon>Peptoclostridium</taxon>
    </lineage>
</organism>
<feature type="transmembrane region" description="Helical" evidence="9">
    <location>
        <begin position="253"/>
        <end position="279"/>
    </location>
</feature>
<dbReference type="InterPro" id="IPR011864">
    <property type="entry name" value="Phosphate_PstC"/>
</dbReference>
<dbReference type="InterPro" id="IPR051124">
    <property type="entry name" value="Phosphate_Transport_Permease"/>
</dbReference>
<accession>A0A069RGX3</accession>
<dbReference type="GO" id="GO:0005315">
    <property type="term" value="F:phosphate transmembrane transporter activity"/>
    <property type="evidence" value="ECO:0007669"/>
    <property type="project" value="InterPro"/>
</dbReference>
<dbReference type="Pfam" id="PF00528">
    <property type="entry name" value="BPD_transp_1"/>
    <property type="match status" value="1"/>
</dbReference>
<keyword evidence="3 9" id="KW-0813">Transport</keyword>
<gene>
    <name evidence="12" type="ORF">CLIT_4c01210</name>
</gene>
<evidence type="ECO:0000313" key="12">
    <source>
        <dbReference type="EMBL" id="KDR96284.1"/>
    </source>
</evidence>
<dbReference type="AlphaFoldDB" id="A0A069RGX3"/>
<feature type="domain" description="ABC transmembrane type-1" evidence="11">
    <location>
        <begin position="66"/>
        <end position="276"/>
    </location>
</feature>
<dbReference type="OrthoDB" id="9785113at2"/>
<proteinExistence type="inferred from homology"/>
<dbReference type="EMBL" id="JJMM01000004">
    <property type="protein sequence ID" value="KDR96284.1"/>
    <property type="molecule type" value="Genomic_DNA"/>
</dbReference>
<keyword evidence="6 9" id="KW-0812">Transmembrane</keyword>
<evidence type="ECO:0000313" key="13">
    <source>
        <dbReference type="Proteomes" id="UP000027946"/>
    </source>
</evidence>
<evidence type="ECO:0000259" key="11">
    <source>
        <dbReference type="PROSITE" id="PS50928"/>
    </source>
</evidence>
<comment type="caution">
    <text evidence="12">The sequence shown here is derived from an EMBL/GenBank/DDBJ whole genome shotgun (WGS) entry which is preliminary data.</text>
</comment>
<feature type="transmembrane region" description="Helical" evidence="9">
    <location>
        <begin position="12"/>
        <end position="31"/>
    </location>
</feature>
<dbReference type="GO" id="GO:0006817">
    <property type="term" value="P:phosphate ion transport"/>
    <property type="evidence" value="ECO:0007669"/>
    <property type="project" value="UniProtKB-KW"/>
</dbReference>
<evidence type="ECO:0000256" key="3">
    <source>
        <dbReference type="ARBA" id="ARBA00022448"/>
    </source>
</evidence>
<evidence type="ECO:0000256" key="5">
    <source>
        <dbReference type="ARBA" id="ARBA00022592"/>
    </source>
</evidence>
<comment type="function">
    <text evidence="10">Part of the binding-protein-dependent transport system for phosphate; probably responsible for the translocation of the substrate across the membrane.</text>
</comment>
<protein>
    <recommendedName>
        <fullName evidence="10">Phosphate transport system permease protein</fullName>
    </recommendedName>
</protein>
<dbReference type="PANTHER" id="PTHR30425">
    <property type="entry name" value="PHOSPHATE TRANSPORT SYSTEM PERMEASE PROTEIN PST"/>
    <property type="match status" value="1"/>
</dbReference>